<dbReference type="EMBL" id="SZZP01000012">
    <property type="protein sequence ID" value="TKV79741.1"/>
    <property type="molecule type" value="Genomic_DNA"/>
</dbReference>
<dbReference type="GO" id="GO:0022857">
    <property type="term" value="F:transmembrane transporter activity"/>
    <property type="evidence" value="ECO:0007669"/>
    <property type="project" value="InterPro"/>
</dbReference>
<evidence type="ECO:0000256" key="1">
    <source>
        <dbReference type="ARBA" id="ARBA00022692"/>
    </source>
</evidence>
<dbReference type="Gene3D" id="1.20.1250.20">
    <property type="entry name" value="MFS general substrate transporter like domains"/>
    <property type="match status" value="1"/>
</dbReference>
<feature type="transmembrane region" description="Helical" evidence="4">
    <location>
        <begin position="338"/>
        <end position="358"/>
    </location>
</feature>
<feature type="transmembrane region" description="Helical" evidence="4">
    <location>
        <begin position="99"/>
        <end position="121"/>
    </location>
</feature>
<feature type="transmembrane region" description="Helical" evidence="4">
    <location>
        <begin position="43"/>
        <end position="62"/>
    </location>
</feature>
<feature type="transmembrane region" description="Helical" evidence="4">
    <location>
        <begin position="133"/>
        <end position="152"/>
    </location>
</feature>
<evidence type="ECO:0000313" key="7">
    <source>
        <dbReference type="Proteomes" id="UP000305095"/>
    </source>
</evidence>
<evidence type="ECO:0000313" key="6">
    <source>
        <dbReference type="EMBL" id="TKV79741.1"/>
    </source>
</evidence>
<keyword evidence="1 4" id="KW-0812">Transmembrane</keyword>
<feature type="transmembrane region" description="Helical" evidence="4">
    <location>
        <begin position="209"/>
        <end position="232"/>
    </location>
</feature>
<gene>
    <name evidence="6" type="ORF">FDV58_20805</name>
</gene>
<dbReference type="Pfam" id="PF07690">
    <property type="entry name" value="MFS_1"/>
    <property type="match status" value="1"/>
</dbReference>
<dbReference type="InterPro" id="IPR050327">
    <property type="entry name" value="Proton-linked_MCT"/>
</dbReference>
<sequence>MDRRTAGVLLVLAVAQVFGWGTLGLPAIAGHRIAADLHISLPMVFAGTSTLYVAMGLCGPLLAEPFRRVGARRVMMIGSVIGALGFVVLARAHQAALYFVAWAVLGIAGSAALSTAAYIMLNEVAGRNAKGAIGALMLVTGLSSSIFWPTTALLTGVIGWRSTCLLYAAAMVLVCLPLYSFGLPRRAANAAETALPPDRSAAPPPARSTFFLVVAAIALNAFVSFGFSAVLVELLKAQGLSVPEAVAFGSVLGVVQVSARAIDFLGGGRWDGITTGLVAGTLLPVAMLLLIVGHGSHLAIAAFILIYGLGSGALAVARATIPLVFYDKSAFAKATSHIALPLNLISAVAPPVLAGLLTRFGSNAVLEVALICSIGALVMLTILGRRRPVVGIAATS</sequence>
<dbReference type="AlphaFoldDB" id="A0A4U6RYP2"/>
<dbReference type="PANTHER" id="PTHR11360:SF290">
    <property type="entry name" value="MONOCARBOXYLATE MFS PERMEASE"/>
    <property type="match status" value="1"/>
</dbReference>
<feature type="transmembrane region" description="Helical" evidence="4">
    <location>
        <begin position="74"/>
        <end position="93"/>
    </location>
</feature>
<accession>A0A4U6RYP2</accession>
<feature type="transmembrane region" description="Helical" evidence="4">
    <location>
        <begin position="158"/>
        <end position="179"/>
    </location>
</feature>
<evidence type="ECO:0000256" key="4">
    <source>
        <dbReference type="SAM" id="Phobius"/>
    </source>
</evidence>
<evidence type="ECO:0000259" key="5">
    <source>
        <dbReference type="PROSITE" id="PS50850"/>
    </source>
</evidence>
<name>A0A4U6RYP2_BRAEL</name>
<comment type="caution">
    <text evidence="6">The sequence shown here is derived from an EMBL/GenBank/DDBJ whole genome shotgun (WGS) entry which is preliminary data.</text>
</comment>
<proteinExistence type="predicted"/>
<feature type="transmembrane region" description="Helical" evidence="4">
    <location>
        <begin position="298"/>
        <end position="326"/>
    </location>
</feature>
<dbReference type="Proteomes" id="UP000305095">
    <property type="component" value="Unassembled WGS sequence"/>
</dbReference>
<dbReference type="InterPro" id="IPR036259">
    <property type="entry name" value="MFS_trans_sf"/>
</dbReference>
<dbReference type="InterPro" id="IPR011701">
    <property type="entry name" value="MFS"/>
</dbReference>
<keyword evidence="3 4" id="KW-0472">Membrane</keyword>
<feature type="transmembrane region" description="Helical" evidence="4">
    <location>
        <begin position="274"/>
        <end position="292"/>
    </location>
</feature>
<keyword evidence="2 4" id="KW-1133">Transmembrane helix</keyword>
<dbReference type="InterPro" id="IPR020846">
    <property type="entry name" value="MFS_dom"/>
</dbReference>
<reference evidence="6 7" key="1">
    <citation type="submission" date="2019-05" db="EMBL/GenBank/DDBJ databases">
        <title>Draft Genome of Bradyrhizobium elkanii strain SEMIA 938, Used in Commercial Inoculants for Lupinus spp. in Brazil.</title>
        <authorList>
            <person name="Hungria M."/>
            <person name="Delamuta J.R.M."/>
            <person name="Ribeiro R.A."/>
            <person name="Nogueira M.A."/>
        </authorList>
    </citation>
    <scope>NUCLEOTIDE SEQUENCE [LARGE SCALE GENOMIC DNA]</scope>
    <source>
        <strain evidence="6 7">Semia 938</strain>
    </source>
</reference>
<protein>
    <submittedName>
        <fullName evidence="6">MFS transporter</fullName>
    </submittedName>
</protein>
<feature type="domain" description="Major facilitator superfamily (MFS) profile" evidence="5">
    <location>
        <begin position="8"/>
        <end position="387"/>
    </location>
</feature>
<feature type="transmembrane region" description="Helical" evidence="4">
    <location>
        <begin position="364"/>
        <end position="383"/>
    </location>
</feature>
<dbReference type="PANTHER" id="PTHR11360">
    <property type="entry name" value="MONOCARBOXYLATE TRANSPORTER"/>
    <property type="match status" value="1"/>
</dbReference>
<dbReference type="SUPFAM" id="SSF103473">
    <property type="entry name" value="MFS general substrate transporter"/>
    <property type="match status" value="1"/>
</dbReference>
<evidence type="ECO:0000256" key="2">
    <source>
        <dbReference type="ARBA" id="ARBA00022989"/>
    </source>
</evidence>
<dbReference type="PROSITE" id="PS50850">
    <property type="entry name" value="MFS"/>
    <property type="match status" value="1"/>
</dbReference>
<organism evidence="6 7">
    <name type="scientific">Bradyrhizobium elkanii</name>
    <dbReference type="NCBI Taxonomy" id="29448"/>
    <lineage>
        <taxon>Bacteria</taxon>
        <taxon>Pseudomonadati</taxon>
        <taxon>Pseudomonadota</taxon>
        <taxon>Alphaproteobacteria</taxon>
        <taxon>Hyphomicrobiales</taxon>
        <taxon>Nitrobacteraceae</taxon>
        <taxon>Bradyrhizobium</taxon>
    </lineage>
</organism>
<evidence type="ECO:0000256" key="3">
    <source>
        <dbReference type="ARBA" id="ARBA00023136"/>
    </source>
</evidence>